<dbReference type="EMBL" id="KL659601">
    <property type="protein sequence ID" value="KFA69185.1"/>
    <property type="molecule type" value="Genomic_DNA"/>
</dbReference>
<feature type="domain" description="GST N-terminal" evidence="3">
    <location>
        <begin position="5"/>
        <end position="87"/>
    </location>
</feature>
<dbReference type="PROSITE" id="PS50405">
    <property type="entry name" value="GST_CTER"/>
    <property type="match status" value="1"/>
</dbReference>
<feature type="domain" description="GST C-terminal" evidence="4">
    <location>
        <begin position="94"/>
        <end position="223"/>
    </location>
</feature>
<evidence type="ECO:0000256" key="1">
    <source>
        <dbReference type="ARBA" id="ARBA00007409"/>
    </source>
</evidence>
<dbReference type="PROSITE" id="PS50404">
    <property type="entry name" value="GST_NTER"/>
    <property type="match status" value="1"/>
</dbReference>
<evidence type="ECO:0008006" key="7">
    <source>
        <dbReference type="Google" id="ProtNLM"/>
    </source>
</evidence>
<dbReference type="HOGENOM" id="CLU_011226_14_2_1"/>
<dbReference type="SUPFAM" id="SSF52833">
    <property type="entry name" value="Thioredoxin-like"/>
    <property type="match status" value="1"/>
</dbReference>
<dbReference type="InterPro" id="IPR036282">
    <property type="entry name" value="Glutathione-S-Trfase_C_sf"/>
</dbReference>
<gene>
    <name evidence="5" type="ORF">S40285_00010</name>
</gene>
<name>A0A084QZ00_STAC4</name>
<dbReference type="Proteomes" id="UP000028524">
    <property type="component" value="Unassembled WGS sequence"/>
</dbReference>
<organism evidence="5 6">
    <name type="scientific">Stachybotrys chlorohalonatus (strain IBT 40285)</name>
    <dbReference type="NCBI Taxonomy" id="1283841"/>
    <lineage>
        <taxon>Eukaryota</taxon>
        <taxon>Fungi</taxon>
        <taxon>Dikarya</taxon>
        <taxon>Ascomycota</taxon>
        <taxon>Pezizomycotina</taxon>
        <taxon>Sordariomycetes</taxon>
        <taxon>Hypocreomycetidae</taxon>
        <taxon>Hypocreales</taxon>
        <taxon>Stachybotryaceae</taxon>
        <taxon>Stachybotrys</taxon>
    </lineage>
</organism>
<dbReference type="SUPFAM" id="SSF47616">
    <property type="entry name" value="GST C-terminal domain-like"/>
    <property type="match status" value="1"/>
</dbReference>
<protein>
    <recommendedName>
        <fullName evidence="7">Glutathione S-transferase</fullName>
    </recommendedName>
</protein>
<dbReference type="InterPro" id="IPR036249">
    <property type="entry name" value="Thioredoxin-like_sf"/>
</dbReference>
<dbReference type="InParanoid" id="A0A084QZ00"/>
<dbReference type="CDD" id="cd03048">
    <property type="entry name" value="GST_N_Ure2p_like"/>
    <property type="match status" value="1"/>
</dbReference>
<dbReference type="InterPro" id="IPR004045">
    <property type="entry name" value="Glutathione_S-Trfase_N"/>
</dbReference>
<dbReference type="Gene3D" id="1.20.1050.130">
    <property type="match status" value="1"/>
</dbReference>
<evidence type="ECO:0000259" key="3">
    <source>
        <dbReference type="PROSITE" id="PS50404"/>
    </source>
</evidence>
<sequence>MASLKPLVLHGHDSAPNPPKVAIILEELNLPYEKVDYDFVQIKQEPFISLNPNGRMPALVDPNNNDITLFESGAIIDYLVATYDKSYTISYLPSDPKYHLARCWEHFQMSGQGPYFGQKVWFERNHPEKIESAIERYRNEMKRVTGVIDSHLKKEGNEYLTGDRVTYADLMFIPWIAIQPVFNPEVDLSEYKTYGAWVERLMKRPAVKTVVDVMMAGHKNPPKIDGLDLGAVME</sequence>
<dbReference type="OrthoDB" id="422574at2759"/>
<dbReference type="PANTHER" id="PTHR44051">
    <property type="entry name" value="GLUTATHIONE S-TRANSFERASE-RELATED"/>
    <property type="match status" value="1"/>
</dbReference>
<evidence type="ECO:0000313" key="5">
    <source>
        <dbReference type="EMBL" id="KFA69185.1"/>
    </source>
</evidence>
<reference evidence="5 6" key="1">
    <citation type="journal article" date="2014" name="BMC Genomics">
        <title>Comparative genome sequencing reveals chemotype-specific gene clusters in the toxigenic black mold Stachybotrys.</title>
        <authorList>
            <person name="Semeiks J."/>
            <person name="Borek D."/>
            <person name="Otwinowski Z."/>
            <person name="Grishin N.V."/>
        </authorList>
    </citation>
    <scope>NUCLEOTIDE SEQUENCE [LARGE SCALE GENOMIC DNA]</scope>
    <source>
        <strain evidence="5 6">IBT 40285</strain>
    </source>
</reference>
<evidence type="ECO:0000313" key="6">
    <source>
        <dbReference type="Proteomes" id="UP000028524"/>
    </source>
</evidence>
<dbReference type="SFLD" id="SFLDG00358">
    <property type="entry name" value="Main_(cytGST)"/>
    <property type="match status" value="1"/>
</dbReference>
<dbReference type="PANTHER" id="PTHR44051:SF3">
    <property type="entry name" value="TRANSCRIPTIONAL REGULATOR URE2"/>
    <property type="match status" value="1"/>
</dbReference>
<dbReference type="STRING" id="1283841.A0A084QZ00"/>
<comment type="similarity">
    <text evidence="1 2">Belongs to the GST superfamily.</text>
</comment>
<dbReference type="Pfam" id="PF00043">
    <property type="entry name" value="GST_C"/>
    <property type="match status" value="1"/>
</dbReference>
<evidence type="ECO:0000256" key="2">
    <source>
        <dbReference type="RuleBase" id="RU003494"/>
    </source>
</evidence>
<dbReference type="AlphaFoldDB" id="A0A084QZ00"/>
<dbReference type="SFLD" id="SFLDG01151">
    <property type="entry name" value="Main.2:_Nu-like"/>
    <property type="match status" value="1"/>
</dbReference>
<dbReference type="InterPro" id="IPR010987">
    <property type="entry name" value="Glutathione-S-Trfase_C-like"/>
</dbReference>
<proteinExistence type="inferred from homology"/>
<dbReference type="OMA" id="ATQYAKH"/>
<dbReference type="Pfam" id="PF02798">
    <property type="entry name" value="GST_N"/>
    <property type="match status" value="1"/>
</dbReference>
<accession>A0A084QZ00</accession>
<evidence type="ECO:0000259" key="4">
    <source>
        <dbReference type="PROSITE" id="PS50405"/>
    </source>
</evidence>
<dbReference type="SFLD" id="SFLDS00019">
    <property type="entry name" value="Glutathione_Transferase_(cytos"/>
    <property type="match status" value="1"/>
</dbReference>
<dbReference type="InterPro" id="IPR004046">
    <property type="entry name" value="GST_C"/>
</dbReference>
<dbReference type="InterPro" id="IPR040079">
    <property type="entry name" value="Glutathione_S-Trfase"/>
</dbReference>
<keyword evidence="6" id="KW-1185">Reference proteome</keyword>